<keyword evidence="3" id="KW-1185">Reference proteome</keyword>
<dbReference type="InterPro" id="IPR040624">
    <property type="entry name" value="HalOD1"/>
</dbReference>
<feature type="domain" description="Halobacterial output" evidence="1">
    <location>
        <begin position="25"/>
        <end position="96"/>
    </location>
</feature>
<sequence length="99" mass="10712">MNDPVLQGTPEPVASAQYSWGGEMTLVQTIVETLSSASGRAPEELQPLHHVVDVDALETIFGPRGDGQLRPVTGEISFVVENHEVVVKSHGRVLVRRAD</sequence>
<protein>
    <recommendedName>
        <fullName evidence="1">Halobacterial output domain-containing protein</fullName>
    </recommendedName>
</protein>
<organism evidence="2 3">
    <name type="scientific">Haladaptatus paucihalophilus DX253</name>
    <dbReference type="NCBI Taxonomy" id="797209"/>
    <lineage>
        <taxon>Archaea</taxon>
        <taxon>Methanobacteriati</taxon>
        <taxon>Methanobacteriota</taxon>
        <taxon>Stenosarchaea group</taxon>
        <taxon>Halobacteria</taxon>
        <taxon>Halobacteriales</taxon>
        <taxon>Haladaptataceae</taxon>
        <taxon>Haladaptatus</taxon>
    </lineage>
</organism>
<dbReference type="RefSeq" id="WP_018128722.1">
    <property type="nucleotide sequence ID" value="NZ_AEMG01000012.1"/>
</dbReference>
<dbReference type="Proteomes" id="UP000184203">
    <property type="component" value="Unassembled WGS sequence"/>
</dbReference>
<dbReference type="OrthoDB" id="221929at2157"/>
<evidence type="ECO:0000313" key="2">
    <source>
        <dbReference type="EMBL" id="SHJ95137.1"/>
    </source>
</evidence>
<dbReference type="EMBL" id="FRAN01000001">
    <property type="protein sequence ID" value="SHJ95137.1"/>
    <property type="molecule type" value="Genomic_DNA"/>
</dbReference>
<proteinExistence type="predicted"/>
<gene>
    <name evidence="2" type="ORF">SAMN05444342_0053</name>
</gene>
<dbReference type="AlphaFoldDB" id="A0A1M6NHH4"/>
<evidence type="ECO:0000259" key="1">
    <source>
        <dbReference type="Pfam" id="PF18545"/>
    </source>
</evidence>
<evidence type="ECO:0000313" key="3">
    <source>
        <dbReference type="Proteomes" id="UP000184203"/>
    </source>
</evidence>
<reference evidence="3" key="1">
    <citation type="submission" date="2016-11" db="EMBL/GenBank/DDBJ databases">
        <authorList>
            <person name="Varghese N."/>
            <person name="Submissions S."/>
        </authorList>
    </citation>
    <scope>NUCLEOTIDE SEQUENCE [LARGE SCALE GENOMIC DNA]</scope>
    <source>
        <strain evidence="3">DX253</strain>
    </source>
</reference>
<dbReference type="Pfam" id="PF18545">
    <property type="entry name" value="HalOD1"/>
    <property type="match status" value="1"/>
</dbReference>
<accession>A0A1M6NHH4</accession>
<name>A0A1M6NHH4_HALPU</name>